<gene>
    <name evidence="1" type="ORF">C3747_185g38</name>
</gene>
<evidence type="ECO:0000313" key="1">
    <source>
        <dbReference type="EMBL" id="PWV02893.1"/>
    </source>
</evidence>
<dbReference type="VEuPathDB" id="TriTrypDB:TcYC6_0031830"/>
<dbReference type="AlphaFoldDB" id="A0A2V2W5E0"/>
<accession>A0A2V2W5E0</accession>
<protein>
    <recommendedName>
        <fullName evidence="3">Target of rapamycin (TOR) kinase 1</fullName>
    </recommendedName>
</protein>
<proteinExistence type="predicted"/>
<dbReference type="VEuPathDB" id="TriTrypDB:TcCL_NonESM02436"/>
<dbReference type="VEuPathDB" id="TriTrypDB:TcBrA4_0078060"/>
<dbReference type="VEuPathDB" id="TriTrypDB:TCDM_11769"/>
<organism evidence="1 2">
    <name type="scientific">Trypanosoma cruzi</name>
    <dbReference type="NCBI Taxonomy" id="5693"/>
    <lineage>
        <taxon>Eukaryota</taxon>
        <taxon>Discoba</taxon>
        <taxon>Euglenozoa</taxon>
        <taxon>Kinetoplastea</taxon>
        <taxon>Metakinetoplastina</taxon>
        <taxon>Trypanosomatida</taxon>
        <taxon>Trypanosomatidae</taxon>
        <taxon>Trypanosoma</taxon>
        <taxon>Schizotrypanum</taxon>
    </lineage>
</organism>
<reference evidence="1 2" key="1">
    <citation type="journal article" date="2018" name="Microb. Genom.">
        <title>Expanding an expanded genome: long-read sequencing of Trypanosoma cruzi.</title>
        <authorList>
            <person name="Berna L."/>
            <person name="Rodriguez M."/>
            <person name="Chiribao M.L."/>
            <person name="Parodi-Talice A."/>
            <person name="Pita S."/>
            <person name="Rijo G."/>
            <person name="Alvarez-Valin F."/>
            <person name="Robello C."/>
        </authorList>
    </citation>
    <scope>NUCLEOTIDE SEQUENCE [LARGE SCALE GENOMIC DNA]</scope>
    <source>
        <strain evidence="1 2">TCC</strain>
    </source>
</reference>
<name>A0A2V2W5E0_TRYCR</name>
<evidence type="ECO:0000313" key="2">
    <source>
        <dbReference type="Proteomes" id="UP000246078"/>
    </source>
</evidence>
<dbReference type="VEuPathDB" id="TriTrypDB:TCSYLVIO_007865"/>
<dbReference type="VEuPathDB" id="TriTrypDB:C3747_185g38"/>
<dbReference type="Proteomes" id="UP000246078">
    <property type="component" value="Unassembled WGS sequence"/>
</dbReference>
<dbReference type="VEuPathDB" id="TriTrypDB:TcG_08938"/>
<sequence>MGYKASPEILQIITSAIAGVTTVVGPLRAAIPLVRIDVWIDDICIAGSKSDATLWEAQVLRNADSCHATMGEDRELGATHYTFLGVRFDHTRRAVSLSDKLVRSVCAACRRSIIWPSWKWRLWRHAFCTRLPFWARVYVATTFSSRQCDDDYPHLTGGFCRKHPRRIFCRQRLVWARDCDTSSRI</sequence>
<comment type="caution">
    <text evidence="1">The sequence shown here is derived from an EMBL/GenBank/DDBJ whole genome shotgun (WGS) entry which is preliminary data.</text>
</comment>
<evidence type="ECO:0008006" key="3">
    <source>
        <dbReference type="Google" id="ProtNLM"/>
    </source>
</evidence>
<dbReference type="EMBL" id="PRFC01000185">
    <property type="protein sequence ID" value="PWV02893.1"/>
    <property type="molecule type" value="Genomic_DNA"/>
</dbReference>